<protein>
    <submittedName>
        <fullName evidence="2">Uncharacterized protein</fullName>
    </submittedName>
</protein>
<name>A0A2N3NBA7_9PEZI</name>
<reference evidence="2 3" key="1">
    <citation type="journal article" date="2017" name="G3 (Bethesda)">
        <title>First Draft Genome Sequence of the Pathogenic Fungus Lomentospora prolificans (Formerly Scedosporium prolificans).</title>
        <authorList>
            <person name="Luo R."/>
            <person name="Zimin A."/>
            <person name="Workman R."/>
            <person name="Fan Y."/>
            <person name="Pertea G."/>
            <person name="Grossman N."/>
            <person name="Wear M.P."/>
            <person name="Jia B."/>
            <person name="Miller H."/>
            <person name="Casadevall A."/>
            <person name="Timp W."/>
            <person name="Zhang S.X."/>
            <person name="Salzberg S.L."/>
        </authorList>
    </citation>
    <scope>NUCLEOTIDE SEQUENCE [LARGE SCALE GENOMIC DNA]</scope>
    <source>
        <strain evidence="2 3">JHH-5317</strain>
    </source>
</reference>
<accession>A0A2N3NBA7</accession>
<dbReference type="EMBL" id="NLAX01000010">
    <property type="protein sequence ID" value="PKS09713.1"/>
    <property type="molecule type" value="Genomic_DNA"/>
</dbReference>
<gene>
    <name evidence="2" type="ORF">jhhlp_004334</name>
</gene>
<evidence type="ECO:0000256" key="1">
    <source>
        <dbReference type="SAM" id="MobiDB-lite"/>
    </source>
</evidence>
<dbReference type="OrthoDB" id="5149357at2759"/>
<dbReference type="Proteomes" id="UP000233524">
    <property type="component" value="Unassembled WGS sequence"/>
</dbReference>
<sequence>MRHVNLHHAAHTTHSAHASHGAAGALLLGSVDDGDLSGTEKRGDTAGVTETGPNDLEGIKDTGGDHVDVLTLGAVEALVEVTGELIHELANNNGALKAGVLDNGLGRLGDGVLDNADTELLVEVGRLNVELGSSLEKSGTTTGEDTLLNSSAGGVESIDEAVLLLADLDLGGATDLDDGNATGELSETLLELLLLVFGGARVSHDTTDLLATLGDGVLATLAVEDDGVLLGDGDRASGAEHVGSGLLELDVELIGEDCTVGEDGDIAKDGLAVVTKAGSLDSGNLELTTELVEDADSESLTVNIFGNDDEGTAELGGGLKGGDDVLDSRDLLLREEDQGLLELDLLGLGIGNEVGGDEAAVETHTLSDLHLVLESLALLDGNDTLLADLLHGVGNELTDVLVAVGRDGGDLSNLLAGGDVTLVLLEELDDVVDGGLDTAAEVHRVAAGGNVLDGLGEDGAGEHGGGGGTVTSNLVGLSGDLRY</sequence>
<dbReference type="AlphaFoldDB" id="A0A2N3NBA7"/>
<keyword evidence="3" id="KW-1185">Reference proteome</keyword>
<organism evidence="2 3">
    <name type="scientific">Lomentospora prolificans</name>
    <dbReference type="NCBI Taxonomy" id="41688"/>
    <lineage>
        <taxon>Eukaryota</taxon>
        <taxon>Fungi</taxon>
        <taxon>Dikarya</taxon>
        <taxon>Ascomycota</taxon>
        <taxon>Pezizomycotina</taxon>
        <taxon>Sordariomycetes</taxon>
        <taxon>Hypocreomycetidae</taxon>
        <taxon>Microascales</taxon>
        <taxon>Microascaceae</taxon>
        <taxon>Lomentospora</taxon>
    </lineage>
</organism>
<comment type="caution">
    <text evidence="2">The sequence shown here is derived from an EMBL/GenBank/DDBJ whole genome shotgun (WGS) entry which is preliminary data.</text>
</comment>
<evidence type="ECO:0000313" key="3">
    <source>
        <dbReference type="Proteomes" id="UP000233524"/>
    </source>
</evidence>
<dbReference type="InParanoid" id="A0A2N3NBA7"/>
<dbReference type="STRING" id="41688.A0A2N3NBA7"/>
<dbReference type="AntiFam" id="ANF00222">
    <property type="entry name" value="Shadow ORF (opposite groL1)"/>
</dbReference>
<evidence type="ECO:0000313" key="2">
    <source>
        <dbReference type="EMBL" id="PKS09713.1"/>
    </source>
</evidence>
<dbReference type="VEuPathDB" id="FungiDB:jhhlp_004334"/>
<feature type="region of interest" description="Disordered" evidence="1">
    <location>
        <begin position="36"/>
        <end position="62"/>
    </location>
</feature>
<proteinExistence type="predicted"/>